<dbReference type="Proteomes" id="UP000242913">
    <property type="component" value="Unassembled WGS sequence"/>
</dbReference>
<protein>
    <submittedName>
        <fullName evidence="2">Uncharacterized protein</fullName>
    </submittedName>
</protein>
<accession>A0A238BU01</accession>
<dbReference type="AlphaFoldDB" id="A0A238BU01"/>
<dbReference type="EMBL" id="KZ270002">
    <property type="protein sequence ID" value="OZC08831.1"/>
    <property type="molecule type" value="Genomic_DNA"/>
</dbReference>
<evidence type="ECO:0000313" key="2">
    <source>
        <dbReference type="EMBL" id="OZC08831.1"/>
    </source>
</evidence>
<sequence>MTRPDLFEPQNSYNNDQDKSKQQIRKHQIRITQGIAIEGNTWTDERKKYLFLVDALVNSNFDRFFYCQQQFLILPSFKCKHKNIIRATAQLHIESEDTETYSTYLSITEGISFLGIILENQPLQSDIFCDNLELFRLQHYSAENAKNRDLFTFASFSTDHL</sequence>
<name>A0A238BU01_9BILA</name>
<proteinExistence type="predicted"/>
<evidence type="ECO:0000256" key="1">
    <source>
        <dbReference type="SAM" id="MobiDB-lite"/>
    </source>
</evidence>
<reference evidence="2 3" key="1">
    <citation type="submission" date="2015-12" db="EMBL/GenBank/DDBJ databases">
        <title>Draft genome of the nematode, Onchocerca flexuosa.</title>
        <authorList>
            <person name="Mitreva M."/>
        </authorList>
    </citation>
    <scope>NUCLEOTIDE SEQUENCE [LARGE SCALE GENOMIC DNA]</scope>
    <source>
        <strain evidence="2">Red Deer</strain>
    </source>
</reference>
<evidence type="ECO:0000313" key="3">
    <source>
        <dbReference type="Proteomes" id="UP000242913"/>
    </source>
</evidence>
<gene>
    <name evidence="2" type="ORF">X798_04157</name>
</gene>
<feature type="region of interest" description="Disordered" evidence="1">
    <location>
        <begin position="1"/>
        <end position="21"/>
    </location>
</feature>
<organism evidence="2 3">
    <name type="scientific">Onchocerca flexuosa</name>
    <dbReference type="NCBI Taxonomy" id="387005"/>
    <lineage>
        <taxon>Eukaryota</taxon>
        <taxon>Metazoa</taxon>
        <taxon>Ecdysozoa</taxon>
        <taxon>Nematoda</taxon>
        <taxon>Chromadorea</taxon>
        <taxon>Rhabditida</taxon>
        <taxon>Spirurina</taxon>
        <taxon>Spiruromorpha</taxon>
        <taxon>Filarioidea</taxon>
        <taxon>Onchocercidae</taxon>
        <taxon>Onchocerca</taxon>
    </lineage>
</organism>
<keyword evidence="3" id="KW-1185">Reference proteome</keyword>